<feature type="compositionally biased region" description="Polar residues" evidence="1">
    <location>
        <begin position="205"/>
        <end position="215"/>
    </location>
</feature>
<dbReference type="AlphaFoldDB" id="A0AAD9DGX7"/>
<organism evidence="2 3">
    <name type="scientific">Skeletonema marinoi</name>
    <dbReference type="NCBI Taxonomy" id="267567"/>
    <lineage>
        <taxon>Eukaryota</taxon>
        <taxon>Sar</taxon>
        <taxon>Stramenopiles</taxon>
        <taxon>Ochrophyta</taxon>
        <taxon>Bacillariophyta</taxon>
        <taxon>Coscinodiscophyceae</taxon>
        <taxon>Thalassiosirophycidae</taxon>
        <taxon>Thalassiosirales</taxon>
        <taxon>Skeletonemataceae</taxon>
        <taxon>Skeletonema</taxon>
        <taxon>Skeletonema marinoi-dohrnii complex</taxon>
    </lineage>
</organism>
<evidence type="ECO:0000313" key="2">
    <source>
        <dbReference type="EMBL" id="KAK1745395.1"/>
    </source>
</evidence>
<proteinExistence type="predicted"/>
<comment type="caution">
    <text evidence="2">The sequence shown here is derived from an EMBL/GenBank/DDBJ whole genome shotgun (WGS) entry which is preliminary data.</text>
</comment>
<gene>
    <name evidence="2" type="ORF">QTG54_003319</name>
</gene>
<evidence type="ECO:0000313" key="3">
    <source>
        <dbReference type="Proteomes" id="UP001224775"/>
    </source>
</evidence>
<dbReference type="Proteomes" id="UP001224775">
    <property type="component" value="Unassembled WGS sequence"/>
</dbReference>
<reference evidence="2" key="1">
    <citation type="submission" date="2023-06" db="EMBL/GenBank/DDBJ databases">
        <title>Survivors Of The Sea: Transcriptome response of Skeletonema marinoi to long-term dormancy.</title>
        <authorList>
            <person name="Pinder M.I.M."/>
            <person name="Kourtchenko O."/>
            <person name="Robertson E.K."/>
            <person name="Larsson T."/>
            <person name="Maumus F."/>
            <person name="Osuna-Cruz C.M."/>
            <person name="Vancaester E."/>
            <person name="Stenow R."/>
            <person name="Vandepoele K."/>
            <person name="Ploug H."/>
            <person name="Bruchert V."/>
            <person name="Godhe A."/>
            <person name="Topel M."/>
        </authorList>
    </citation>
    <scope>NUCLEOTIDE SEQUENCE</scope>
    <source>
        <strain evidence="2">R05AC</strain>
    </source>
</reference>
<feature type="compositionally biased region" description="Pro residues" evidence="1">
    <location>
        <begin position="183"/>
        <end position="204"/>
    </location>
</feature>
<evidence type="ECO:0000256" key="1">
    <source>
        <dbReference type="SAM" id="MobiDB-lite"/>
    </source>
</evidence>
<accession>A0AAD9DGX7</accession>
<name>A0AAD9DGX7_9STRA</name>
<feature type="compositionally biased region" description="Pro residues" evidence="1">
    <location>
        <begin position="166"/>
        <end position="175"/>
    </location>
</feature>
<feature type="region of interest" description="Disordered" evidence="1">
    <location>
        <begin position="149"/>
        <end position="215"/>
    </location>
</feature>
<sequence length="246" mass="26660">MSSGEVTFNTIEDGVWRAFIMLDMYSPYESVAFSKTFAVGAVDQILMSKEAYSVGENVEVSFYNPTGARVWIGVYPASSDPSNLQGSTAAWSWPCGTRTCTGTNQYLTDGTFELSVREGEWRVYMMRDMTYPYSSVAYSDLFIVAPSTPNPTTAPPTAQPTSKPTTAPPTNPPTPLATTAMPTPRPSPLPTQNPTPQPSAPPSAYPTSFPTSFPTVGETQSYAELQSRIAELEDIIKQMEDAGCTV</sequence>
<dbReference type="EMBL" id="JATAAI010000005">
    <property type="protein sequence ID" value="KAK1745395.1"/>
    <property type="molecule type" value="Genomic_DNA"/>
</dbReference>
<feature type="compositionally biased region" description="Pro residues" evidence="1">
    <location>
        <begin position="149"/>
        <end position="158"/>
    </location>
</feature>
<protein>
    <submittedName>
        <fullName evidence="2">Uncharacterized protein</fullName>
    </submittedName>
</protein>
<keyword evidence="3" id="KW-1185">Reference proteome</keyword>